<comment type="caution">
    <text evidence="2">The sequence shown here is derived from an EMBL/GenBank/DDBJ whole genome shotgun (WGS) entry which is preliminary data.</text>
</comment>
<evidence type="ECO:0000313" key="2">
    <source>
        <dbReference type="EMBL" id="GAA3065439.1"/>
    </source>
</evidence>
<evidence type="ECO:0000256" key="1">
    <source>
        <dbReference type="SAM" id="MobiDB-lite"/>
    </source>
</evidence>
<protein>
    <submittedName>
        <fullName evidence="2">Uncharacterized protein</fullName>
    </submittedName>
</protein>
<reference evidence="3" key="1">
    <citation type="journal article" date="2019" name="Int. J. Syst. Evol. Microbiol.">
        <title>The Global Catalogue of Microorganisms (GCM) 10K type strain sequencing project: providing services to taxonomists for standard genome sequencing and annotation.</title>
        <authorList>
            <consortium name="The Broad Institute Genomics Platform"/>
            <consortium name="The Broad Institute Genome Sequencing Center for Infectious Disease"/>
            <person name="Wu L."/>
            <person name="Ma J."/>
        </authorList>
    </citation>
    <scope>NUCLEOTIDE SEQUENCE [LARGE SCALE GENOMIC DNA]</scope>
    <source>
        <strain evidence="3">JCM 14309</strain>
    </source>
</reference>
<dbReference type="Proteomes" id="UP001500236">
    <property type="component" value="Unassembled WGS sequence"/>
</dbReference>
<feature type="compositionally biased region" description="Polar residues" evidence="1">
    <location>
        <begin position="99"/>
        <end position="113"/>
    </location>
</feature>
<proteinExistence type="predicted"/>
<sequence>MHSPLDIDVAPDSLRGALRIRVRGALTARTAPRLITFLERRAHLPDSPELVVSLCGLDEVDPDARNQVMDHVAEHNARADVPTISLDLPLPDDAPAQWDESSPATEPTGRQGTTVREVMVPIGATISCTQTLREAADRMPEQGCLVVLGLSHQPQGVIPRDHLHRLRQSDDPQWRHKLCASAEEAFVGEVSVDSAPPPDGVAGPLVVLDGDEPVGVVYVETAWQRDPLV</sequence>
<keyword evidence="3" id="KW-1185">Reference proteome</keyword>
<gene>
    <name evidence="2" type="ORF">GCM10010529_18000</name>
</gene>
<feature type="region of interest" description="Disordered" evidence="1">
    <location>
        <begin position="88"/>
        <end position="113"/>
    </location>
</feature>
<evidence type="ECO:0000313" key="3">
    <source>
        <dbReference type="Proteomes" id="UP001500236"/>
    </source>
</evidence>
<dbReference type="EMBL" id="BAAAVT010000010">
    <property type="protein sequence ID" value="GAA3065439.1"/>
    <property type="molecule type" value="Genomic_DNA"/>
</dbReference>
<organism evidence="2 3">
    <name type="scientific">Nesterenkonia aethiopica</name>
    <dbReference type="NCBI Taxonomy" id="269144"/>
    <lineage>
        <taxon>Bacteria</taxon>
        <taxon>Bacillati</taxon>
        <taxon>Actinomycetota</taxon>
        <taxon>Actinomycetes</taxon>
        <taxon>Micrococcales</taxon>
        <taxon>Micrococcaceae</taxon>
        <taxon>Nesterenkonia</taxon>
    </lineage>
</organism>
<name>A0ABP6LZS0_9MICC</name>
<accession>A0ABP6LZS0</accession>